<dbReference type="Proteomes" id="UP001428341">
    <property type="component" value="Unassembled WGS sequence"/>
</dbReference>
<organism evidence="1 2">
    <name type="scientific">Citrus x changshan-huyou</name>
    <dbReference type="NCBI Taxonomy" id="2935761"/>
    <lineage>
        <taxon>Eukaryota</taxon>
        <taxon>Viridiplantae</taxon>
        <taxon>Streptophyta</taxon>
        <taxon>Embryophyta</taxon>
        <taxon>Tracheophyta</taxon>
        <taxon>Spermatophyta</taxon>
        <taxon>Magnoliopsida</taxon>
        <taxon>eudicotyledons</taxon>
        <taxon>Gunneridae</taxon>
        <taxon>Pentapetalae</taxon>
        <taxon>rosids</taxon>
        <taxon>malvids</taxon>
        <taxon>Sapindales</taxon>
        <taxon>Rutaceae</taxon>
        <taxon>Aurantioideae</taxon>
        <taxon>Citrus</taxon>
    </lineage>
</organism>
<reference evidence="1 2" key="1">
    <citation type="submission" date="2024-05" db="EMBL/GenBank/DDBJ databases">
        <title>Haplotype-resolved chromosome-level genome assembly of Huyou (Citrus changshanensis).</title>
        <authorList>
            <person name="Miao C."/>
            <person name="Chen W."/>
            <person name="Wu Y."/>
            <person name="Wang L."/>
            <person name="Zhao S."/>
            <person name="Grierson D."/>
            <person name="Xu C."/>
            <person name="Chen K."/>
        </authorList>
    </citation>
    <scope>NUCLEOTIDE SEQUENCE [LARGE SCALE GENOMIC DNA]</scope>
    <source>
        <strain evidence="1">01-14</strain>
        <tissue evidence="1">Leaf</tissue>
    </source>
</reference>
<gene>
    <name evidence="1" type="ORF">WN944_000166</name>
</gene>
<accession>A0AAP0QLP0</accession>
<protein>
    <submittedName>
        <fullName evidence="1">Uncharacterized protein</fullName>
    </submittedName>
</protein>
<evidence type="ECO:0000313" key="1">
    <source>
        <dbReference type="EMBL" id="KAK9207819.1"/>
    </source>
</evidence>
<comment type="caution">
    <text evidence="1">The sequence shown here is derived from an EMBL/GenBank/DDBJ whole genome shotgun (WGS) entry which is preliminary data.</text>
</comment>
<dbReference type="EMBL" id="JBCGBO010000004">
    <property type="protein sequence ID" value="KAK9207819.1"/>
    <property type="molecule type" value="Genomic_DNA"/>
</dbReference>
<evidence type="ECO:0000313" key="2">
    <source>
        <dbReference type="Proteomes" id="UP001428341"/>
    </source>
</evidence>
<keyword evidence="2" id="KW-1185">Reference proteome</keyword>
<proteinExistence type="predicted"/>
<dbReference type="AlphaFoldDB" id="A0AAP0QLP0"/>
<sequence length="49" mass="5546">MAHGQNNDESEGRLPLCCEKVTTDKTRLTAESDDRWQRGAVEWPTAVEN</sequence>
<name>A0AAP0QLP0_9ROSI</name>